<feature type="compositionally biased region" description="Polar residues" evidence="1">
    <location>
        <begin position="35"/>
        <end position="44"/>
    </location>
</feature>
<reference evidence="2" key="1">
    <citation type="journal article" date="2010" name="Science">
        <title>Plasticity of animal genome architecture unmasked by rapid evolution of a pelagic tunicate.</title>
        <authorList>
            <person name="Denoeud F."/>
            <person name="Henriet S."/>
            <person name="Mungpakdee S."/>
            <person name="Aury J.M."/>
            <person name="Da Silva C."/>
            <person name="Brinkmann H."/>
            <person name="Mikhaleva J."/>
            <person name="Olsen L.C."/>
            <person name="Jubin C."/>
            <person name="Canestro C."/>
            <person name="Bouquet J.M."/>
            <person name="Danks G."/>
            <person name="Poulain J."/>
            <person name="Campsteijn C."/>
            <person name="Adamski M."/>
            <person name="Cross I."/>
            <person name="Yadetie F."/>
            <person name="Muffato M."/>
            <person name="Louis A."/>
            <person name="Butcher S."/>
            <person name="Tsagkogeorga G."/>
            <person name="Konrad A."/>
            <person name="Singh S."/>
            <person name="Jensen M.F."/>
            <person name="Cong E.H."/>
            <person name="Eikeseth-Otteraa H."/>
            <person name="Noel B."/>
            <person name="Anthouard V."/>
            <person name="Porcel B.M."/>
            <person name="Kachouri-Lafond R."/>
            <person name="Nishino A."/>
            <person name="Ugolini M."/>
            <person name="Chourrout P."/>
            <person name="Nishida H."/>
            <person name="Aasland R."/>
            <person name="Huzurbazar S."/>
            <person name="Westhof E."/>
            <person name="Delsuc F."/>
            <person name="Lehrach H."/>
            <person name="Reinhardt R."/>
            <person name="Weissenbach J."/>
            <person name="Roy S.W."/>
            <person name="Artiguenave F."/>
            <person name="Postlethwait J.H."/>
            <person name="Manak J.R."/>
            <person name="Thompson E.M."/>
            <person name="Jaillon O."/>
            <person name="Du Pasquier L."/>
            <person name="Boudinot P."/>
            <person name="Liberles D.A."/>
            <person name="Volff J.N."/>
            <person name="Philippe H."/>
            <person name="Lenhard B."/>
            <person name="Roest Crollius H."/>
            <person name="Wincker P."/>
            <person name="Chourrout D."/>
        </authorList>
    </citation>
    <scope>NUCLEOTIDE SEQUENCE [LARGE SCALE GENOMIC DNA]</scope>
</reference>
<evidence type="ECO:0000313" key="3">
    <source>
        <dbReference type="Proteomes" id="UP000001307"/>
    </source>
</evidence>
<dbReference type="AlphaFoldDB" id="E4XZK7"/>
<feature type="region of interest" description="Disordered" evidence="1">
    <location>
        <begin position="75"/>
        <end position="122"/>
    </location>
</feature>
<accession>E4XZK7</accession>
<gene>
    <name evidence="2" type="ORF">GSOID_T00010174001</name>
</gene>
<protein>
    <submittedName>
        <fullName evidence="2">Uncharacterized protein</fullName>
    </submittedName>
</protein>
<feature type="region of interest" description="Disordered" evidence="1">
    <location>
        <begin position="25"/>
        <end position="53"/>
    </location>
</feature>
<feature type="compositionally biased region" description="Acidic residues" evidence="1">
    <location>
        <begin position="83"/>
        <end position="109"/>
    </location>
</feature>
<keyword evidence="3" id="KW-1185">Reference proteome</keyword>
<dbReference type="Proteomes" id="UP000001307">
    <property type="component" value="Unassembled WGS sequence"/>
</dbReference>
<sequence>MSKAALAHNFRNAIYLDSLYEEQKLAEDSEEDSGLINTEISSQEPIGLEAPGLEHFDEEELSIESDDDILLDKKFYKNKSSDNDDDESNEGDEDDEDDEDMSGEDDDSMSDNMDRFDDDDDF</sequence>
<name>E4XZK7_OIKDI</name>
<organism evidence="2">
    <name type="scientific">Oikopleura dioica</name>
    <name type="common">Tunicate</name>
    <dbReference type="NCBI Taxonomy" id="34765"/>
    <lineage>
        <taxon>Eukaryota</taxon>
        <taxon>Metazoa</taxon>
        <taxon>Chordata</taxon>
        <taxon>Tunicata</taxon>
        <taxon>Appendicularia</taxon>
        <taxon>Copelata</taxon>
        <taxon>Oikopleuridae</taxon>
        <taxon>Oikopleura</taxon>
    </lineage>
</organism>
<dbReference type="InParanoid" id="E4XZK7"/>
<dbReference type="EMBL" id="FN653413">
    <property type="protein sequence ID" value="CBY15069.1"/>
    <property type="molecule type" value="Genomic_DNA"/>
</dbReference>
<proteinExistence type="predicted"/>
<evidence type="ECO:0000313" key="2">
    <source>
        <dbReference type="EMBL" id="CBY15069.1"/>
    </source>
</evidence>
<evidence type="ECO:0000256" key="1">
    <source>
        <dbReference type="SAM" id="MobiDB-lite"/>
    </source>
</evidence>